<dbReference type="SUPFAM" id="SSF53681">
    <property type="entry name" value="Aspartate/glutamate racemase"/>
    <property type="match status" value="2"/>
</dbReference>
<comment type="caution">
    <text evidence="8">The sequence shown here is derived from an EMBL/GenBank/DDBJ whole genome shotgun (WGS) entry which is preliminary data.</text>
</comment>
<evidence type="ECO:0000313" key="9">
    <source>
        <dbReference type="Proteomes" id="UP000233517"/>
    </source>
</evidence>
<feature type="binding site" evidence="7">
    <location>
        <begin position="38"/>
        <end position="39"/>
    </location>
    <ligand>
        <name>substrate</name>
    </ligand>
</feature>
<dbReference type="Pfam" id="PF01177">
    <property type="entry name" value="Asp_Glu_race"/>
    <property type="match status" value="1"/>
</dbReference>
<dbReference type="EC" id="5.1.1.3" evidence="2 7"/>
<sequence length="269" mass="30891">MIGVFDSGVGGLTVLKGFLKDHPNYDYIYLGDNANVPYGNKSSDIIYGYSTKAIDFLHEQGCKLIIIACNSASAQALRKIQQEYLPTKYPNLKVLGVIRPIAEEVVSHKKIKKVGIIGTKATINSNIYQEEISALNSNLEILQKATPLLVPLIEENWLKKPETKMILKKYLRFFKMKQVEALVLACTHYPFLLKDIKKIMGRKCLVFDTEKIISDRFFDYLNRHPELGIEKNDKAVYKFYTTDNIEKFKELGEFFLERKILKIEKVSLK</sequence>
<dbReference type="InterPro" id="IPR018187">
    <property type="entry name" value="Asp/Glu_racemase_AS_1"/>
</dbReference>
<keyword evidence="5 7" id="KW-0413">Isomerase</keyword>
<comment type="pathway">
    <text evidence="7">Cell wall biogenesis; peptidoglycan biosynthesis.</text>
</comment>
<reference evidence="8 9" key="1">
    <citation type="journal article" date="2017" name="ISME J.">
        <title>Potential for microbial H2 and metal transformations associated with novel bacteria and archaea in deep terrestrial subsurface sediments.</title>
        <authorList>
            <person name="Hernsdorf A.W."/>
            <person name="Amano Y."/>
            <person name="Miyakawa K."/>
            <person name="Ise K."/>
            <person name="Suzuki Y."/>
            <person name="Anantharaman K."/>
            <person name="Probst A."/>
            <person name="Burstein D."/>
            <person name="Thomas B.C."/>
            <person name="Banfield J.F."/>
        </authorList>
    </citation>
    <scope>NUCLEOTIDE SEQUENCE [LARGE SCALE GENOMIC DNA]</scope>
    <source>
        <strain evidence="8">HGW-Falkowbacteria-1</strain>
    </source>
</reference>
<dbReference type="Gene3D" id="3.40.50.1860">
    <property type="match status" value="2"/>
</dbReference>
<dbReference type="GO" id="GO:0009252">
    <property type="term" value="P:peptidoglycan biosynthetic process"/>
    <property type="evidence" value="ECO:0007669"/>
    <property type="project" value="UniProtKB-UniRule"/>
</dbReference>
<feature type="binding site" evidence="7">
    <location>
        <begin position="70"/>
        <end position="71"/>
    </location>
    <ligand>
        <name>substrate</name>
    </ligand>
</feature>
<evidence type="ECO:0000256" key="6">
    <source>
        <dbReference type="ARBA" id="ARBA00023316"/>
    </source>
</evidence>
<dbReference type="PANTHER" id="PTHR21198">
    <property type="entry name" value="GLUTAMATE RACEMASE"/>
    <property type="match status" value="1"/>
</dbReference>
<feature type="binding site" evidence="7">
    <location>
        <begin position="6"/>
        <end position="7"/>
    </location>
    <ligand>
        <name>substrate</name>
    </ligand>
</feature>
<evidence type="ECO:0000256" key="1">
    <source>
        <dbReference type="ARBA" id="ARBA00001602"/>
    </source>
</evidence>
<comment type="catalytic activity">
    <reaction evidence="1 7">
        <text>L-glutamate = D-glutamate</text>
        <dbReference type="Rhea" id="RHEA:12813"/>
        <dbReference type="ChEBI" id="CHEBI:29985"/>
        <dbReference type="ChEBI" id="CHEBI:29986"/>
        <dbReference type="EC" id="5.1.1.3"/>
    </reaction>
</comment>
<name>A0A2N2E9E2_9BACT</name>
<dbReference type="GO" id="GO:0008881">
    <property type="term" value="F:glutamate racemase activity"/>
    <property type="evidence" value="ECO:0007669"/>
    <property type="project" value="UniProtKB-UniRule"/>
</dbReference>
<dbReference type="GO" id="GO:0071555">
    <property type="term" value="P:cell wall organization"/>
    <property type="evidence" value="ECO:0007669"/>
    <property type="project" value="UniProtKB-KW"/>
</dbReference>
<dbReference type="InterPro" id="IPR004391">
    <property type="entry name" value="Glu_race"/>
</dbReference>
<evidence type="ECO:0000256" key="3">
    <source>
        <dbReference type="ARBA" id="ARBA00022960"/>
    </source>
</evidence>
<organism evidence="8 9">
    <name type="scientific">Candidatus Falkowbacteria bacterium HGW-Falkowbacteria-1</name>
    <dbReference type="NCBI Taxonomy" id="2013768"/>
    <lineage>
        <taxon>Bacteria</taxon>
        <taxon>Candidatus Falkowiibacteriota</taxon>
    </lineage>
</organism>
<proteinExistence type="inferred from homology"/>
<dbReference type="AlphaFoldDB" id="A0A2N2E9E2"/>
<protein>
    <recommendedName>
        <fullName evidence="2 7">Glutamate racemase</fullName>
        <ecNumber evidence="2 7">5.1.1.3</ecNumber>
    </recommendedName>
</protein>
<feature type="active site" description="Proton donor/acceptor" evidence="7">
    <location>
        <position position="69"/>
    </location>
</feature>
<comment type="similarity">
    <text evidence="7">Belongs to the aspartate/glutamate racemases family.</text>
</comment>
<evidence type="ECO:0000313" key="8">
    <source>
        <dbReference type="EMBL" id="PKM91350.1"/>
    </source>
</evidence>
<dbReference type="EMBL" id="PHAI01000002">
    <property type="protein sequence ID" value="PKM91350.1"/>
    <property type="molecule type" value="Genomic_DNA"/>
</dbReference>
<dbReference type="Proteomes" id="UP000233517">
    <property type="component" value="Unassembled WGS sequence"/>
</dbReference>
<dbReference type="PROSITE" id="PS00923">
    <property type="entry name" value="ASP_GLU_RACEMASE_1"/>
    <property type="match status" value="1"/>
</dbReference>
<dbReference type="FunFam" id="3.40.50.1860:FF:000001">
    <property type="entry name" value="Glutamate racemase"/>
    <property type="match status" value="1"/>
</dbReference>
<evidence type="ECO:0000256" key="7">
    <source>
        <dbReference type="HAMAP-Rule" id="MF_00258"/>
    </source>
</evidence>
<accession>A0A2N2E9E2</accession>
<dbReference type="NCBIfam" id="TIGR00067">
    <property type="entry name" value="glut_race"/>
    <property type="match status" value="1"/>
</dbReference>
<dbReference type="InterPro" id="IPR001920">
    <property type="entry name" value="Asp/Glu_race"/>
</dbReference>
<keyword evidence="6 7" id="KW-0961">Cell wall biogenesis/degradation</keyword>
<dbReference type="InterPro" id="IPR015942">
    <property type="entry name" value="Asp/Glu/hydantoin_racemase"/>
</dbReference>
<dbReference type="UniPathway" id="UPA00219"/>
<keyword evidence="3 7" id="KW-0133">Cell shape</keyword>
<keyword evidence="4 7" id="KW-0573">Peptidoglycan synthesis</keyword>
<dbReference type="InterPro" id="IPR033134">
    <property type="entry name" value="Asp/Glu_racemase_AS_2"/>
</dbReference>
<evidence type="ECO:0000256" key="5">
    <source>
        <dbReference type="ARBA" id="ARBA00023235"/>
    </source>
</evidence>
<evidence type="ECO:0000256" key="4">
    <source>
        <dbReference type="ARBA" id="ARBA00022984"/>
    </source>
</evidence>
<comment type="function">
    <text evidence="7">Provides the (R)-glutamate required for cell wall biosynthesis.</text>
</comment>
<gene>
    <name evidence="7 8" type="primary">murI</name>
    <name evidence="8" type="ORF">CVU82_02010</name>
</gene>
<feature type="binding site" evidence="7">
    <location>
        <begin position="187"/>
        <end position="188"/>
    </location>
    <ligand>
        <name>substrate</name>
    </ligand>
</feature>
<feature type="active site" description="Proton donor/acceptor" evidence="7">
    <location>
        <position position="186"/>
    </location>
</feature>
<evidence type="ECO:0000256" key="2">
    <source>
        <dbReference type="ARBA" id="ARBA00013090"/>
    </source>
</evidence>
<dbReference type="PANTHER" id="PTHR21198:SF2">
    <property type="entry name" value="GLUTAMATE RACEMASE"/>
    <property type="match status" value="1"/>
</dbReference>
<dbReference type="PROSITE" id="PS00924">
    <property type="entry name" value="ASP_GLU_RACEMASE_2"/>
    <property type="match status" value="1"/>
</dbReference>
<dbReference type="HAMAP" id="MF_00258">
    <property type="entry name" value="Glu_racemase"/>
    <property type="match status" value="1"/>
</dbReference>
<dbReference type="GO" id="GO:0008360">
    <property type="term" value="P:regulation of cell shape"/>
    <property type="evidence" value="ECO:0007669"/>
    <property type="project" value="UniProtKB-KW"/>
</dbReference>